<dbReference type="PANTHER" id="PTHR34857:SF2">
    <property type="entry name" value="SLL0384 PROTEIN"/>
    <property type="match status" value="1"/>
</dbReference>
<dbReference type="PANTHER" id="PTHR34857">
    <property type="entry name" value="SLL0384 PROTEIN"/>
    <property type="match status" value="1"/>
</dbReference>
<keyword evidence="3 6" id="KW-0812">Transmembrane</keyword>
<gene>
    <name evidence="7" type="primary">cbiQ</name>
    <name evidence="7" type="ORF">ENN50_06265</name>
</gene>
<organism evidence="7">
    <name type="scientific">Prosthecochloris aestuarii</name>
    <dbReference type="NCBI Taxonomy" id="1102"/>
    <lineage>
        <taxon>Bacteria</taxon>
        <taxon>Pseudomonadati</taxon>
        <taxon>Chlorobiota</taxon>
        <taxon>Chlorobiia</taxon>
        <taxon>Chlorobiales</taxon>
        <taxon>Chlorobiaceae</taxon>
        <taxon>Prosthecochloris</taxon>
    </lineage>
</organism>
<dbReference type="Proteomes" id="UP000886335">
    <property type="component" value="Unassembled WGS sequence"/>
</dbReference>
<protein>
    <submittedName>
        <fullName evidence="7">Cobalt ECF transporter T component CbiQ</fullName>
    </submittedName>
</protein>
<feature type="transmembrane region" description="Helical" evidence="6">
    <location>
        <begin position="42"/>
        <end position="59"/>
    </location>
</feature>
<evidence type="ECO:0000256" key="6">
    <source>
        <dbReference type="SAM" id="Phobius"/>
    </source>
</evidence>
<dbReference type="EMBL" id="DSBW01000141">
    <property type="protein sequence ID" value="HED31274.1"/>
    <property type="molecule type" value="Genomic_DNA"/>
</dbReference>
<evidence type="ECO:0000256" key="5">
    <source>
        <dbReference type="ARBA" id="ARBA00023136"/>
    </source>
</evidence>
<keyword evidence="5 6" id="KW-0472">Membrane</keyword>
<proteinExistence type="predicted"/>
<dbReference type="CDD" id="cd16914">
    <property type="entry name" value="EcfT"/>
    <property type="match status" value="1"/>
</dbReference>
<reference evidence="7" key="1">
    <citation type="journal article" date="2020" name="mSystems">
        <title>Genome- and Community-Level Interaction Insights into Carbon Utilization and Element Cycling Functions of Hydrothermarchaeota in Hydrothermal Sediment.</title>
        <authorList>
            <person name="Zhou Z."/>
            <person name="Liu Y."/>
            <person name="Xu W."/>
            <person name="Pan J."/>
            <person name="Luo Z.H."/>
            <person name="Li M."/>
        </authorList>
    </citation>
    <scope>NUCLEOTIDE SEQUENCE [LARGE SCALE GENOMIC DNA]</scope>
    <source>
        <strain evidence="7">SpSt-1181</strain>
    </source>
</reference>
<keyword evidence="4 6" id="KW-1133">Transmembrane helix</keyword>
<comment type="subcellular location">
    <subcellularLocation>
        <location evidence="1">Cell membrane</location>
        <topology evidence="1">Multi-pass membrane protein</topology>
    </subcellularLocation>
</comment>
<evidence type="ECO:0000256" key="4">
    <source>
        <dbReference type="ARBA" id="ARBA00022989"/>
    </source>
</evidence>
<dbReference type="GO" id="GO:0006824">
    <property type="term" value="P:cobalt ion transport"/>
    <property type="evidence" value="ECO:0007669"/>
    <property type="project" value="InterPro"/>
</dbReference>
<dbReference type="GO" id="GO:0043190">
    <property type="term" value="C:ATP-binding cassette (ABC) transporter complex"/>
    <property type="evidence" value="ECO:0007669"/>
    <property type="project" value="InterPro"/>
</dbReference>
<dbReference type="AlphaFoldDB" id="A0A831SR81"/>
<sequence length="247" mass="27967">MNIELFSQGNTLVHRLDPRVKLMVFIPAAFLCAASNEPHRLIAFSLAGVLLITLGRLWSPLLWQRMLTVNMFVFLLWLTLPFSVQGTPLITAGPFQVSQEGIRLSSLITLKTNTIAFMTIALAGTTPVISLAHALHHLRLPSKLVTVFYLFCRYTGVVTKEFETMRQTLKARGFTPSTSMHTIRTWAYVAGMLFIRSFERAERVYNNLLLRGFHGDFRLMDHFSTTSRDDILFLALSLCSLSLIMLL</sequence>
<feature type="transmembrane region" description="Helical" evidence="6">
    <location>
        <begin position="115"/>
        <end position="135"/>
    </location>
</feature>
<dbReference type="InterPro" id="IPR012809">
    <property type="entry name" value="ECF_CbiQ"/>
</dbReference>
<name>A0A831SR81_PROAE</name>
<evidence type="ECO:0000313" key="7">
    <source>
        <dbReference type="EMBL" id="HED31274.1"/>
    </source>
</evidence>
<dbReference type="InterPro" id="IPR003339">
    <property type="entry name" value="ABC/ECF_trnsptr_transmembrane"/>
</dbReference>
<evidence type="ECO:0000256" key="2">
    <source>
        <dbReference type="ARBA" id="ARBA00022475"/>
    </source>
</evidence>
<dbReference type="Pfam" id="PF02361">
    <property type="entry name" value="CbiQ"/>
    <property type="match status" value="1"/>
</dbReference>
<dbReference type="NCBIfam" id="TIGR02454">
    <property type="entry name" value="ECF_T_CbiQ"/>
    <property type="match status" value="1"/>
</dbReference>
<accession>A0A831SR81</accession>
<dbReference type="InterPro" id="IPR051611">
    <property type="entry name" value="ECF_transporter_component"/>
</dbReference>
<comment type="caution">
    <text evidence="7">The sequence shown here is derived from an EMBL/GenBank/DDBJ whole genome shotgun (WGS) entry which is preliminary data.</text>
</comment>
<keyword evidence="2" id="KW-1003">Cell membrane</keyword>
<feature type="transmembrane region" description="Helical" evidence="6">
    <location>
        <begin position="71"/>
        <end position="95"/>
    </location>
</feature>
<evidence type="ECO:0000256" key="1">
    <source>
        <dbReference type="ARBA" id="ARBA00004651"/>
    </source>
</evidence>
<evidence type="ECO:0000256" key="3">
    <source>
        <dbReference type="ARBA" id="ARBA00022692"/>
    </source>
</evidence>